<keyword evidence="1" id="KW-0732">Signal</keyword>
<reference evidence="2" key="1">
    <citation type="submission" date="2022-01" db="EMBL/GenBank/DDBJ databases">
        <authorList>
            <person name="King R."/>
        </authorList>
    </citation>
    <scope>NUCLEOTIDE SEQUENCE</scope>
</reference>
<evidence type="ECO:0000313" key="2">
    <source>
        <dbReference type="EMBL" id="CAH1405731.1"/>
    </source>
</evidence>
<proteinExistence type="predicted"/>
<dbReference type="EMBL" id="OV725082">
    <property type="protein sequence ID" value="CAH1405731.1"/>
    <property type="molecule type" value="Genomic_DNA"/>
</dbReference>
<accession>A0A9P0MW20</accession>
<sequence length="417" mass="47868">MYYKLLLAALGFFVSSALSKSPHEKLLVVSYDGFRYDYLNLNITPYLNSLKKSSTYAKCLLNVFPTQTYVNHFSLATGLYSEAHGVIGNSVYDKEKKKVVGYSYDLFHYNKNVIPIWTLNERAGKGRHSGVMMWAGGEYEYGGVNVTFSKSYDENMSWNESAETALSWFVHPETPANLVMLYFDEPDNQSHNSGPATVSERTREQIKKTDNITKYIMDYLKKNDLQDVNVVFLSDHGMEGITLKQIIDLTKFVGNKTDMYGASPVLQIYPKPGESVRRIYKLLHSAAKKNKHFKVYLKRNIPKHFHIKNCRRTAPIIAVADPPYGFQDYYKSIQWQIDNRGESPTGVYGIHGYDPRTISMHPYFIAHGPLFRKNYAAGVLRTVDMYPMFAHVLNLKLPRFRPNGSFSGVKDIFRHKY</sequence>
<dbReference type="GO" id="GO:0016787">
    <property type="term" value="F:hydrolase activity"/>
    <property type="evidence" value="ECO:0007669"/>
    <property type="project" value="UniProtKB-ARBA"/>
</dbReference>
<dbReference type="PANTHER" id="PTHR10151:SF120">
    <property type="entry name" value="BIS(5'-ADENOSYL)-TRIPHOSPHATASE"/>
    <property type="match status" value="1"/>
</dbReference>
<gene>
    <name evidence="2" type="ORF">NEZAVI_LOCUS13872</name>
</gene>
<dbReference type="AlphaFoldDB" id="A0A9P0MW20"/>
<dbReference type="CDD" id="cd16018">
    <property type="entry name" value="Enpp"/>
    <property type="match status" value="1"/>
</dbReference>
<dbReference type="InterPro" id="IPR017850">
    <property type="entry name" value="Alkaline_phosphatase_core_sf"/>
</dbReference>
<name>A0A9P0MW20_NEZVI</name>
<keyword evidence="3" id="KW-1185">Reference proteome</keyword>
<evidence type="ECO:0000256" key="1">
    <source>
        <dbReference type="SAM" id="SignalP"/>
    </source>
</evidence>
<feature type="chain" id="PRO_5040430327" evidence="1">
    <location>
        <begin position="20"/>
        <end position="417"/>
    </location>
</feature>
<dbReference type="Gene3D" id="3.40.720.10">
    <property type="entry name" value="Alkaline Phosphatase, subunit A"/>
    <property type="match status" value="1"/>
</dbReference>
<dbReference type="InterPro" id="IPR002591">
    <property type="entry name" value="Phosphodiest/P_Trfase"/>
</dbReference>
<dbReference type="Gene3D" id="3.30.1360.180">
    <property type="match status" value="1"/>
</dbReference>
<dbReference type="Proteomes" id="UP001152798">
    <property type="component" value="Chromosome 6"/>
</dbReference>
<dbReference type="Pfam" id="PF01663">
    <property type="entry name" value="Phosphodiest"/>
    <property type="match status" value="1"/>
</dbReference>
<feature type="signal peptide" evidence="1">
    <location>
        <begin position="1"/>
        <end position="19"/>
    </location>
</feature>
<dbReference type="SUPFAM" id="SSF53649">
    <property type="entry name" value="Alkaline phosphatase-like"/>
    <property type="match status" value="1"/>
</dbReference>
<evidence type="ECO:0000313" key="3">
    <source>
        <dbReference type="Proteomes" id="UP001152798"/>
    </source>
</evidence>
<dbReference type="OrthoDB" id="415411at2759"/>
<organism evidence="2 3">
    <name type="scientific">Nezara viridula</name>
    <name type="common">Southern green stink bug</name>
    <name type="synonym">Cimex viridulus</name>
    <dbReference type="NCBI Taxonomy" id="85310"/>
    <lineage>
        <taxon>Eukaryota</taxon>
        <taxon>Metazoa</taxon>
        <taxon>Ecdysozoa</taxon>
        <taxon>Arthropoda</taxon>
        <taxon>Hexapoda</taxon>
        <taxon>Insecta</taxon>
        <taxon>Pterygota</taxon>
        <taxon>Neoptera</taxon>
        <taxon>Paraneoptera</taxon>
        <taxon>Hemiptera</taxon>
        <taxon>Heteroptera</taxon>
        <taxon>Panheteroptera</taxon>
        <taxon>Pentatomomorpha</taxon>
        <taxon>Pentatomoidea</taxon>
        <taxon>Pentatomidae</taxon>
        <taxon>Pentatominae</taxon>
        <taxon>Nezara</taxon>
    </lineage>
</organism>
<dbReference type="PANTHER" id="PTHR10151">
    <property type="entry name" value="ECTONUCLEOTIDE PYROPHOSPHATASE/PHOSPHODIESTERASE"/>
    <property type="match status" value="1"/>
</dbReference>
<protein>
    <submittedName>
        <fullName evidence="2">Uncharacterized protein</fullName>
    </submittedName>
</protein>